<dbReference type="KEGG" id="pprt:ET464_19480"/>
<evidence type="ECO:0000256" key="11">
    <source>
        <dbReference type="ARBA" id="ARBA00050019"/>
    </source>
</evidence>
<dbReference type="RefSeq" id="WP_129443839.1">
    <property type="nucleotide sequence ID" value="NZ_CP035492.1"/>
</dbReference>
<dbReference type="EC" id="1.3.98.5" evidence="11 12"/>
<dbReference type="InterPro" id="IPR010644">
    <property type="entry name" value="ChdC/CLD"/>
</dbReference>
<dbReference type="InterPro" id="IPR031332">
    <property type="entry name" value="CHDC"/>
</dbReference>
<proteinExistence type="inferred from homology"/>
<dbReference type="NCBIfam" id="NF008913">
    <property type="entry name" value="PRK12276.1"/>
    <property type="match status" value="1"/>
</dbReference>
<feature type="binding site" evidence="12">
    <location>
        <position position="129"/>
    </location>
    <ligand>
        <name>Fe-coproporphyrin III</name>
        <dbReference type="ChEBI" id="CHEBI:68438"/>
    </ligand>
</feature>
<comment type="catalytic activity">
    <reaction evidence="10">
        <text>Fe-coproporphyrin III + 2 H2O2 + 2 H(+) = heme b + 2 CO2 + 4 H2O</text>
        <dbReference type="Rhea" id="RHEA:56516"/>
        <dbReference type="ChEBI" id="CHEBI:15377"/>
        <dbReference type="ChEBI" id="CHEBI:15378"/>
        <dbReference type="ChEBI" id="CHEBI:16240"/>
        <dbReference type="ChEBI" id="CHEBI:16526"/>
        <dbReference type="ChEBI" id="CHEBI:60344"/>
        <dbReference type="ChEBI" id="CHEBI:68438"/>
        <dbReference type="EC" id="1.3.98.5"/>
    </reaction>
    <physiologicalReaction direction="left-to-right" evidence="10">
        <dbReference type="Rhea" id="RHEA:56517"/>
    </physiologicalReaction>
</comment>
<dbReference type="EMBL" id="CP035492">
    <property type="protein sequence ID" value="QAY68231.1"/>
    <property type="molecule type" value="Genomic_DNA"/>
</dbReference>
<dbReference type="OrthoDB" id="9773646at2"/>
<evidence type="ECO:0000256" key="1">
    <source>
        <dbReference type="ARBA" id="ARBA00009276"/>
    </source>
</evidence>
<dbReference type="InterPro" id="IPR011008">
    <property type="entry name" value="Dimeric_a/b-barrel"/>
</dbReference>
<dbReference type="Gene3D" id="3.30.70.1030">
    <property type="entry name" value="Apc35880, domain 1"/>
    <property type="match status" value="2"/>
</dbReference>
<comment type="catalytic activity">
    <reaction evidence="12">
        <text>harderoheme III + H2O2 + H(+) = heme b + CO2 + 2 H2O</text>
        <dbReference type="Rhea" id="RHEA:57944"/>
        <dbReference type="ChEBI" id="CHEBI:15377"/>
        <dbReference type="ChEBI" id="CHEBI:15378"/>
        <dbReference type="ChEBI" id="CHEBI:16240"/>
        <dbReference type="ChEBI" id="CHEBI:16526"/>
        <dbReference type="ChEBI" id="CHEBI:60344"/>
        <dbReference type="ChEBI" id="CHEBI:142463"/>
    </reaction>
</comment>
<keyword evidence="5 12" id="KW-0560">Oxidoreductase</keyword>
<evidence type="ECO:0000256" key="5">
    <source>
        <dbReference type="ARBA" id="ARBA00023002"/>
    </source>
</evidence>
<evidence type="ECO:0000313" key="13">
    <source>
        <dbReference type="EMBL" id="QAY68231.1"/>
    </source>
</evidence>
<evidence type="ECO:0000256" key="10">
    <source>
        <dbReference type="ARBA" id="ARBA00049896"/>
    </source>
</evidence>
<keyword evidence="6 12" id="KW-0408">Iron</keyword>
<comment type="function">
    <text evidence="12">Involved in coproporphyrin-dependent heme b biosynthesis. Catalyzes the decarboxylation of Fe-coproporphyrin III (coproheme) to heme b (protoheme IX), the last step of the pathway. The reaction occurs in a stepwise manner with a three-propionate intermediate.</text>
</comment>
<dbReference type="SUPFAM" id="SSF54909">
    <property type="entry name" value="Dimeric alpha+beta barrel"/>
    <property type="match status" value="1"/>
</dbReference>
<accession>A0A4V0YFM5</accession>
<feature type="binding site" evidence="12">
    <location>
        <position position="221"/>
    </location>
    <ligand>
        <name>Fe-coproporphyrin III</name>
        <dbReference type="ChEBI" id="CHEBI:68438"/>
    </ligand>
</feature>
<reference evidence="13 14" key="1">
    <citation type="submission" date="2019-01" db="EMBL/GenBank/DDBJ databases">
        <title>Genome sequencing of strain FW100M-2.</title>
        <authorList>
            <person name="Heo J."/>
            <person name="Kim S.-J."/>
            <person name="Kim J.-S."/>
            <person name="Hong S.-B."/>
            <person name="Kwon S.-W."/>
        </authorList>
    </citation>
    <scope>NUCLEOTIDE SEQUENCE [LARGE SCALE GENOMIC DNA]</scope>
    <source>
        <strain evidence="13 14">FW100M-2</strain>
    </source>
</reference>
<evidence type="ECO:0000256" key="6">
    <source>
        <dbReference type="ARBA" id="ARBA00023004"/>
    </source>
</evidence>
<dbReference type="HAMAP" id="MF_01442">
    <property type="entry name" value="Coproheme_decarbox_1"/>
    <property type="match status" value="1"/>
</dbReference>
<dbReference type="PANTHER" id="PTHR36843">
    <property type="entry name" value="HEME-DEPENDENT PEROXIDASE YWFI-RELATED"/>
    <property type="match status" value="1"/>
</dbReference>
<keyword evidence="13" id="KW-0575">Peroxidase</keyword>
<evidence type="ECO:0000256" key="3">
    <source>
        <dbReference type="ARBA" id="ARBA00022617"/>
    </source>
</evidence>
<keyword evidence="3 12" id="KW-0349">Heme</keyword>
<evidence type="ECO:0000256" key="9">
    <source>
        <dbReference type="ARBA" id="ARBA00030236"/>
    </source>
</evidence>
<evidence type="ECO:0000256" key="7">
    <source>
        <dbReference type="ARBA" id="ARBA00023133"/>
    </source>
</evidence>
<evidence type="ECO:0000256" key="2">
    <source>
        <dbReference type="ARBA" id="ARBA00014413"/>
    </source>
</evidence>
<keyword evidence="14" id="KW-1185">Reference proteome</keyword>
<comment type="pathway">
    <text evidence="12">Porphyrin-containing compound metabolism; protoheme biosynthesis.</text>
</comment>
<dbReference type="Proteomes" id="UP000293568">
    <property type="component" value="Chromosome"/>
</dbReference>
<evidence type="ECO:0000256" key="8">
    <source>
        <dbReference type="ARBA" id="ARBA00029882"/>
    </source>
</evidence>
<comment type="cofactor">
    <cofactor evidence="12">
        <name>Fe-coproporphyrin III</name>
        <dbReference type="ChEBI" id="CHEBI:68438"/>
    </cofactor>
    <text evidence="12">Fe-coproporphyrin III acts as both substrate and redox cofactor.</text>
</comment>
<dbReference type="GO" id="GO:0016634">
    <property type="term" value="F:oxidoreductase activity, acting on the CH-CH group of donors, oxygen as acceptor"/>
    <property type="evidence" value="ECO:0007669"/>
    <property type="project" value="UniProtKB-UniRule"/>
</dbReference>
<feature type="binding site" description="axial binding residue" evidence="12">
    <location>
        <position position="170"/>
    </location>
    <ligand>
        <name>Fe-coproporphyrin III</name>
        <dbReference type="ChEBI" id="CHEBI:68438"/>
    </ligand>
    <ligandPart>
        <name>Fe</name>
        <dbReference type="ChEBI" id="CHEBI:18248"/>
    </ligandPart>
</feature>
<evidence type="ECO:0000256" key="12">
    <source>
        <dbReference type="HAMAP-Rule" id="MF_01442"/>
    </source>
</evidence>
<keyword evidence="7 12" id="KW-0350">Heme biosynthesis</keyword>
<organism evidence="13 14">
    <name type="scientific">Paenibacillus protaetiae</name>
    <dbReference type="NCBI Taxonomy" id="2509456"/>
    <lineage>
        <taxon>Bacteria</taxon>
        <taxon>Bacillati</taxon>
        <taxon>Bacillota</taxon>
        <taxon>Bacilli</taxon>
        <taxon>Bacillales</taxon>
        <taxon>Paenibacillaceae</taxon>
        <taxon>Paenibacillus</taxon>
    </lineage>
</organism>
<dbReference type="GO" id="GO:0020037">
    <property type="term" value="F:heme binding"/>
    <property type="evidence" value="ECO:0007669"/>
    <property type="project" value="InterPro"/>
</dbReference>
<keyword evidence="4 12" id="KW-0479">Metal-binding</keyword>
<comment type="similarity">
    <text evidence="1 12">Belongs to the ChdC family. Type 1 subfamily.</text>
</comment>
<evidence type="ECO:0000313" key="14">
    <source>
        <dbReference type="Proteomes" id="UP000293568"/>
    </source>
</evidence>
<feature type="binding site" evidence="12">
    <location>
        <begin position="143"/>
        <end position="147"/>
    </location>
    <ligand>
        <name>Fe-coproporphyrin III</name>
        <dbReference type="ChEBI" id="CHEBI:68438"/>
    </ligand>
</feature>
<dbReference type="GO" id="GO:0046872">
    <property type="term" value="F:metal ion binding"/>
    <property type="evidence" value="ECO:0007669"/>
    <property type="project" value="UniProtKB-KW"/>
</dbReference>
<dbReference type="AlphaFoldDB" id="A0A4V0YFM5"/>
<dbReference type="GO" id="GO:0004601">
    <property type="term" value="F:peroxidase activity"/>
    <property type="evidence" value="ECO:0007669"/>
    <property type="project" value="UniProtKB-KW"/>
</dbReference>
<dbReference type="Pfam" id="PF06778">
    <property type="entry name" value="Chlor_dismutase"/>
    <property type="match status" value="1"/>
</dbReference>
<comment type="catalytic activity">
    <reaction evidence="12">
        <text>Fe-coproporphyrin III + H2O2 + H(+) = harderoheme III + CO2 + 2 H2O</text>
        <dbReference type="Rhea" id="RHEA:57940"/>
        <dbReference type="ChEBI" id="CHEBI:15377"/>
        <dbReference type="ChEBI" id="CHEBI:15378"/>
        <dbReference type="ChEBI" id="CHEBI:16240"/>
        <dbReference type="ChEBI" id="CHEBI:16526"/>
        <dbReference type="ChEBI" id="CHEBI:68438"/>
        <dbReference type="ChEBI" id="CHEBI:142463"/>
    </reaction>
</comment>
<gene>
    <name evidence="12" type="primary">chdC</name>
    <name evidence="13" type="ORF">ET464_19480</name>
</gene>
<dbReference type="PANTHER" id="PTHR36843:SF1">
    <property type="entry name" value="COPROHEME DECARBOXYLASE"/>
    <property type="match status" value="1"/>
</dbReference>
<sequence>MSEAAQTLEGWYALHDFRKLDWTAWRAAEEQTRAKALDELQGFLQQWAAVVQDKQGSTAVYSIIGQKADFVFMHLRETLEDLNAIETAFNKTLFAQFTVPAYSYVSVVELSNYMGGSGDPMENPEVVARLKPALPKANHICFYPMNKRRSGSDNWYMLSMEERRGMMRSHGMIGRKYAGKVKQIITGSVGFDNWEWGVTLFADDALQFKKLVYEMRFDEVSAKYGDFGDFYVGNLLDSQKFAALLQL</sequence>
<name>A0A4V0YFM5_9BACL</name>
<dbReference type="GO" id="GO:0006785">
    <property type="term" value="P:heme B biosynthetic process"/>
    <property type="evidence" value="ECO:0007669"/>
    <property type="project" value="UniProtKB-UniRule"/>
</dbReference>
<protein>
    <recommendedName>
        <fullName evidence="2 12">Coproheme decarboxylase</fullName>
        <ecNumber evidence="11 12">1.3.98.5</ecNumber>
    </recommendedName>
    <alternativeName>
        <fullName evidence="8 12">Coproheme III oxidative decarboxylase</fullName>
    </alternativeName>
    <alternativeName>
        <fullName evidence="9 12">Hydrogen peroxide-dependent heme synthase</fullName>
    </alternativeName>
</protein>
<feature type="binding site" evidence="12">
    <location>
        <position position="183"/>
    </location>
    <ligand>
        <name>Fe-coproporphyrin III</name>
        <dbReference type="ChEBI" id="CHEBI:68438"/>
    </ligand>
</feature>
<feature type="active site" evidence="12">
    <location>
        <position position="143"/>
    </location>
</feature>
<evidence type="ECO:0000256" key="4">
    <source>
        <dbReference type="ARBA" id="ARBA00022723"/>
    </source>
</evidence>